<dbReference type="InterPro" id="IPR007214">
    <property type="entry name" value="YbaK/aa-tRNA-synth-assoc-dom"/>
</dbReference>
<protein>
    <submittedName>
        <fullName evidence="2">Cys-tRNA(Pro)/Cys-tRNA(Cys) deacylase YbaK</fullName>
        <ecNumber evidence="2">4.2.-.-</ecNumber>
    </submittedName>
</protein>
<dbReference type="AlphaFoldDB" id="A0A645HIL4"/>
<dbReference type="PANTHER" id="PTHR30411">
    <property type="entry name" value="CYTOPLASMIC PROTEIN"/>
    <property type="match status" value="1"/>
</dbReference>
<keyword evidence="2" id="KW-0456">Lyase</keyword>
<evidence type="ECO:0000259" key="1">
    <source>
        <dbReference type="Pfam" id="PF04073"/>
    </source>
</evidence>
<gene>
    <name evidence="2" type="primary">ybaK_34</name>
    <name evidence="2" type="ORF">SDC9_183011</name>
</gene>
<dbReference type="PANTHER" id="PTHR30411:SF1">
    <property type="entry name" value="CYTOPLASMIC PROTEIN"/>
    <property type="match status" value="1"/>
</dbReference>
<organism evidence="2">
    <name type="scientific">bioreactor metagenome</name>
    <dbReference type="NCBI Taxonomy" id="1076179"/>
    <lineage>
        <taxon>unclassified sequences</taxon>
        <taxon>metagenomes</taxon>
        <taxon>ecological metagenomes</taxon>
    </lineage>
</organism>
<reference evidence="2" key="1">
    <citation type="submission" date="2019-08" db="EMBL/GenBank/DDBJ databases">
        <authorList>
            <person name="Kucharzyk K."/>
            <person name="Murdoch R.W."/>
            <person name="Higgins S."/>
            <person name="Loffler F."/>
        </authorList>
    </citation>
    <scope>NUCLEOTIDE SEQUENCE</scope>
</reference>
<evidence type="ECO:0000313" key="2">
    <source>
        <dbReference type="EMBL" id="MPN35513.1"/>
    </source>
</evidence>
<dbReference type="Pfam" id="PF04073">
    <property type="entry name" value="tRNA_edit"/>
    <property type="match status" value="1"/>
</dbReference>
<dbReference type="Gene3D" id="3.90.960.10">
    <property type="entry name" value="YbaK/aminoacyl-tRNA synthetase-associated domain"/>
    <property type="match status" value="1"/>
</dbReference>
<dbReference type="SUPFAM" id="SSF55826">
    <property type="entry name" value="YbaK/ProRS associated domain"/>
    <property type="match status" value="1"/>
</dbReference>
<dbReference type="CDD" id="cd04333">
    <property type="entry name" value="ProX_deacylase"/>
    <property type="match status" value="1"/>
</dbReference>
<accession>A0A645HIL4</accession>
<dbReference type="GO" id="GO:0002161">
    <property type="term" value="F:aminoacyl-tRNA deacylase activity"/>
    <property type="evidence" value="ECO:0007669"/>
    <property type="project" value="InterPro"/>
</dbReference>
<sequence length="112" mass="12582">MKTLLLLADEEPLLALMSGPNRVDTKKVKKILRAKKIKMASPEFVYEYSGYKIGGVSPVGYPEKIPTFLDEDLFQYETVWAAAGTDHAFFPVSPEELCRLTEGEKADIKKDL</sequence>
<dbReference type="InterPro" id="IPR036754">
    <property type="entry name" value="YbaK/aa-tRNA-synt-asso_dom_sf"/>
</dbReference>
<comment type="caution">
    <text evidence="2">The sequence shown here is derived from an EMBL/GenBank/DDBJ whole genome shotgun (WGS) entry which is preliminary data.</text>
</comment>
<proteinExistence type="predicted"/>
<dbReference type="EC" id="4.2.-.-" evidence="2"/>
<feature type="domain" description="YbaK/aminoacyl-tRNA synthetase-associated" evidence="1">
    <location>
        <begin position="2"/>
        <end position="99"/>
    </location>
</feature>
<name>A0A645HIL4_9ZZZZ</name>
<dbReference type="GO" id="GO:0016829">
    <property type="term" value="F:lyase activity"/>
    <property type="evidence" value="ECO:0007669"/>
    <property type="project" value="UniProtKB-KW"/>
</dbReference>
<dbReference type="EMBL" id="VSSQ01089147">
    <property type="protein sequence ID" value="MPN35513.1"/>
    <property type="molecule type" value="Genomic_DNA"/>
</dbReference>